<evidence type="ECO:0000313" key="2">
    <source>
        <dbReference type="Proteomes" id="UP001501510"/>
    </source>
</evidence>
<dbReference type="EMBL" id="BAAACG010000008">
    <property type="protein sequence ID" value="GAA0737046.1"/>
    <property type="molecule type" value="Genomic_DNA"/>
</dbReference>
<dbReference type="PANTHER" id="PTHR10443">
    <property type="entry name" value="MICROSOMAL DIPEPTIDASE"/>
    <property type="match status" value="1"/>
</dbReference>
<dbReference type="Proteomes" id="UP001501510">
    <property type="component" value="Unassembled WGS sequence"/>
</dbReference>
<sequence length="314" mass="35982">MSVIDLHCDTIYKLFNYPNLSEDDLYKNNLSIDIKRLKQADYLCQCFALFLDLKETATPFKTCSDMLKLYKKSLEKNSQYISSALNYHDILKNKKENKISSILTIEEGGALEGKLSNLDYFYKNGVRLITLTWNYPNEIGFPNYDFKYKDKGLTSFGFEVLEKMNELNMIIDVSHLSDQGFLDVYENSKQPFVATHSNSRFITNHPRNLTDDMIKKLSTSGGIMGINFEKSFLGKSSKGRLEEMLSHIKHIKNVGGIDVISIGSDFDGIETPSEINNCSEMYKLADILKINNFTENDIEKILYKNALRVIKNTL</sequence>
<dbReference type="SUPFAM" id="SSF51556">
    <property type="entry name" value="Metallo-dependent hydrolases"/>
    <property type="match status" value="1"/>
</dbReference>
<dbReference type="PROSITE" id="PS51365">
    <property type="entry name" value="RENAL_DIPEPTIDASE_2"/>
    <property type="match status" value="1"/>
</dbReference>
<reference evidence="1 2" key="1">
    <citation type="journal article" date="2019" name="Int. J. Syst. Evol. Microbiol.">
        <title>The Global Catalogue of Microorganisms (GCM) 10K type strain sequencing project: providing services to taxonomists for standard genome sequencing and annotation.</title>
        <authorList>
            <consortium name="The Broad Institute Genomics Platform"/>
            <consortium name="The Broad Institute Genome Sequencing Center for Infectious Disease"/>
            <person name="Wu L."/>
            <person name="Ma J."/>
        </authorList>
    </citation>
    <scope>NUCLEOTIDE SEQUENCE [LARGE SCALE GENOMIC DNA]</scope>
    <source>
        <strain evidence="1 2">JCM 1407</strain>
    </source>
</reference>
<dbReference type="InterPro" id="IPR008257">
    <property type="entry name" value="Pept_M19"/>
</dbReference>
<dbReference type="CDD" id="cd01301">
    <property type="entry name" value="rDP_like"/>
    <property type="match status" value="1"/>
</dbReference>
<dbReference type="InterPro" id="IPR032466">
    <property type="entry name" value="Metal_Hydrolase"/>
</dbReference>
<comment type="caution">
    <text evidence="1">The sequence shown here is derived from an EMBL/GenBank/DDBJ whole genome shotgun (WGS) entry which is preliminary data.</text>
</comment>
<proteinExistence type="predicted"/>
<accession>A0ABN1JDS8</accession>
<dbReference type="Pfam" id="PF01244">
    <property type="entry name" value="Peptidase_M19"/>
    <property type="match status" value="1"/>
</dbReference>
<dbReference type="RefSeq" id="WP_343760007.1">
    <property type="nucleotide sequence ID" value="NZ_BAAACG010000008.1"/>
</dbReference>
<evidence type="ECO:0000313" key="1">
    <source>
        <dbReference type="EMBL" id="GAA0737046.1"/>
    </source>
</evidence>
<name>A0ABN1JDS8_9CLOT</name>
<organism evidence="1 2">
    <name type="scientific">Clostridium oceanicum</name>
    <dbReference type="NCBI Taxonomy" id="1543"/>
    <lineage>
        <taxon>Bacteria</taxon>
        <taxon>Bacillati</taxon>
        <taxon>Bacillota</taxon>
        <taxon>Clostridia</taxon>
        <taxon>Eubacteriales</taxon>
        <taxon>Clostridiaceae</taxon>
        <taxon>Clostridium</taxon>
    </lineage>
</organism>
<gene>
    <name evidence="1" type="ORF">GCM10008906_12710</name>
</gene>
<keyword evidence="2" id="KW-1185">Reference proteome</keyword>
<dbReference type="PANTHER" id="PTHR10443:SF12">
    <property type="entry name" value="DIPEPTIDASE"/>
    <property type="match status" value="1"/>
</dbReference>
<dbReference type="Gene3D" id="3.20.20.140">
    <property type="entry name" value="Metal-dependent hydrolases"/>
    <property type="match status" value="1"/>
</dbReference>
<protein>
    <submittedName>
        <fullName evidence="1">Dipeptidase</fullName>
    </submittedName>
</protein>